<feature type="compositionally biased region" description="Low complexity" evidence="1">
    <location>
        <begin position="161"/>
        <end position="171"/>
    </location>
</feature>
<feature type="region of interest" description="Disordered" evidence="1">
    <location>
        <begin position="1"/>
        <end position="239"/>
    </location>
</feature>
<evidence type="ECO:0000256" key="1">
    <source>
        <dbReference type="SAM" id="MobiDB-lite"/>
    </source>
</evidence>
<dbReference type="Proteomes" id="UP001433268">
    <property type="component" value="Unassembled WGS sequence"/>
</dbReference>
<feature type="compositionally biased region" description="Basic and acidic residues" evidence="1">
    <location>
        <begin position="92"/>
        <end position="103"/>
    </location>
</feature>
<protein>
    <submittedName>
        <fullName evidence="2">Uncharacterized protein</fullName>
    </submittedName>
</protein>
<dbReference type="RefSeq" id="XP_066669712.1">
    <property type="nucleotide sequence ID" value="XM_066810789.1"/>
</dbReference>
<dbReference type="EMBL" id="JAQQWN010000005">
    <property type="protein sequence ID" value="KAK8085203.1"/>
    <property type="molecule type" value="Genomic_DNA"/>
</dbReference>
<comment type="caution">
    <text evidence="2">The sequence shown here is derived from an EMBL/GenBank/DDBJ whole genome shotgun (WGS) entry which is preliminary data.</text>
</comment>
<feature type="region of interest" description="Disordered" evidence="1">
    <location>
        <begin position="267"/>
        <end position="333"/>
    </location>
</feature>
<feature type="compositionally biased region" description="Basic residues" evidence="1">
    <location>
        <begin position="75"/>
        <end position="86"/>
    </location>
</feature>
<feature type="compositionally biased region" description="Basic and acidic residues" evidence="1">
    <location>
        <begin position="44"/>
        <end position="56"/>
    </location>
</feature>
<gene>
    <name evidence="2" type="ORF">PG997_006474</name>
</gene>
<name>A0ABR1WRX7_9PEZI</name>
<organism evidence="2 3">
    <name type="scientific">Apiospora hydei</name>
    <dbReference type="NCBI Taxonomy" id="1337664"/>
    <lineage>
        <taxon>Eukaryota</taxon>
        <taxon>Fungi</taxon>
        <taxon>Dikarya</taxon>
        <taxon>Ascomycota</taxon>
        <taxon>Pezizomycotina</taxon>
        <taxon>Sordariomycetes</taxon>
        <taxon>Xylariomycetidae</taxon>
        <taxon>Amphisphaeriales</taxon>
        <taxon>Apiosporaceae</taxon>
        <taxon>Apiospora</taxon>
    </lineage>
</organism>
<reference evidence="2 3" key="1">
    <citation type="submission" date="2023-01" db="EMBL/GenBank/DDBJ databases">
        <title>Analysis of 21 Apiospora genomes using comparative genomics revels a genus with tremendous synthesis potential of carbohydrate active enzymes and secondary metabolites.</title>
        <authorList>
            <person name="Sorensen T."/>
        </authorList>
    </citation>
    <scope>NUCLEOTIDE SEQUENCE [LARGE SCALE GENOMIC DNA]</scope>
    <source>
        <strain evidence="2 3">CBS 114990</strain>
    </source>
</reference>
<feature type="compositionally biased region" description="Low complexity" evidence="1">
    <location>
        <begin position="308"/>
        <end position="317"/>
    </location>
</feature>
<dbReference type="GeneID" id="92043849"/>
<evidence type="ECO:0000313" key="3">
    <source>
        <dbReference type="Proteomes" id="UP001433268"/>
    </source>
</evidence>
<evidence type="ECO:0000313" key="2">
    <source>
        <dbReference type="EMBL" id="KAK8085203.1"/>
    </source>
</evidence>
<feature type="compositionally biased region" description="Low complexity" evidence="1">
    <location>
        <begin position="185"/>
        <end position="216"/>
    </location>
</feature>
<proteinExistence type="predicted"/>
<accession>A0ABR1WRX7</accession>
<feature type="compositionally biased region" description="Basic residues" evidence="1">
    <location>
        <begin position="104"/>
        <end position="121"/>
    </location>
</feature>
<sequence>MPGGSEPSRRSSIGPKTRSFLAWASGGRPVLPKKIKPESSSAGGEERDTEPGGHREKEHHHRHHHRHRSGNEEHHRRHRSGSRHRPSTAAADGKDQDAEARRRREEHRRRRDEQRHHHRTRTSSGERRSGNTHPKPHSSSAEQHQHHRPRPSSSSHHHRSSGVGRSNSSSSKPLPRFYTSYLHGSSAARDAKSSSSAVPSSSERPPVPPRNDFVPPSTAPTIPEDYDEDEEMMDRRASVSVGPWDSISVAGLDPDQYNAYIATAKEKYKEPPGEADISAAATSERPISVPSSSSNRGSRRHHSHQGTSYSSSQGRSSKITPPPRYSHGSQVPWQDSAYHTAIGNRLSSSSQSRQLPAYTSHDYVHDQQQQQPAVAPYRAVAPQPGYTMNSAYRMMPGHEADSGYGQYDGYDGAVGNTCGSGYGDVIEKHDEMNFENEEDGDRRHVRGSLERTVRRAGRIG</sequence>
<feature type="compositionally biased region" description="Basic residues" evidence="1">
    <location>
        <begin position="57"/>
        <end position="68"/>
    </location>
</feature>
<feature type="region of interest" description="Disordered" evidence="1">
    <location>
        <begin position="434"/>
        <end position="460"/>
    </location>
</feature>
<keyword evidence="3" id="KW-1185">Reference proteome</keyword>
<feature type="compositionally biased region" description="Basic residues" evidence="1">
    <location>
        <begin position="145"/>
        <end position="160"/>
    </location>
</feature>